<gene>
    <name evidence="2" type="ORF">DTER00134_LOCUS8462</name>
</gene>
<proteinExistence type="predicted"/>
<dbReference type="PANTHER" id="PTHR43198:SF2">
    <property type="entry name" value="SI:CH1073-67J19.1-RELATED"/>
    <property type="match status" value="1"/>
</dbReference>
<dbReference type="InterPro" id="IPR050967">
    <property type="entry name" value="Thiamine_Salvage_TenA"/>
</dbReference>
<dbReference type="PANTHER" id="PTHR43198">
    <property type="entry name" value="BIFUNCTIONAL TH2 PROTEIN"/>
    <property type="match status" value="1"/>
</dbReference>
<accession>A0A7S3QV57</accession>
<organism evidence="2">
    <name type="scientific">Dunaliella tertiolecta</name>
    <name type="common">Green alga</name>
    <dbReference type="NCBI Taxonomy" id="3047"/>
    <lineage>
        <taxon>Eukaryota</taxon>
        <taxon>Viridiplantae</taxon>
        <taxon>Chlorophyta</taxon>
        <taxon>core chlorophytes</taxon>
        <taxon>Chlorophyceae</taxon>
        <taxon>CS clade</taxon>
        <taxon>Chlamydomonadales</taxon>
        <taxon>Dunaliellaceae</taxon>
        <taxon>Dunaliella</taxon>
    </lineage>
</organism>
<dbReference type="GO" id="GO:0005829">
    <property type="term" value="C:cytosol"/>
    <property type="evidence" value="ECO:0007669"/>
    <property type="project" value="TreeGrafter"/>
</dbReference>
<name>A0A7S3QV57_DUNTE</name>
<reference evidence="2" key="1">
    <citation type="submission" date="2021-01" db="EMBL/GenBank/DDBJ databases">
        <authorList>
            <person name="Corre E."/>
            <person name="Pelletier E."/>
            <person name="Niang G."/>
            <person name="Scheremetjew M."/>
            <person name="Finn R."/>
            <person name="Kale V."/>
            <person name="Holt S."/>
            <person name="Cochrane G."/>
            <person name="Meng A."/>
            <person name="Brown T."/>
            <person name="Cohen L."/>
        </authorList>
    </citation>
    <scope>NUCLEOTIDE SEQUENCE</scope>
    <source>
        <strain evidence="2">CCMP1320</strain>
    </source>
</reference>
<sequence>MDSDSFGVSRAPRCVQNPQGKDSALTGLLSHTDNKGGPGMTVYVGGCVLDLGAMLGADCGVVIGEDEAFERVAACYGVQVRQLVTAPLKIEDCVPGVVYKGSSWVELGVFLFGTVH</sequence>
<evidence type="ECO:0000256" key="1">
    <source>
        <dbReference type="SAM" id="MobiDB-lite"/>
    </source>
</evidence>
<evidence type="ECO:0000313" key="2">
    <source>
        <dbReference type="EMBL" id="CAE0493389.1"/>
    </source>
</evidence>
<dbReference type="AlphaFoldDB" id="A0A7S3QV57"/>
<protein>
    <submittedName>
        <fullName evidence="2">Uncharacterized protein</fullName>
    </submittedName>
</protein>
<dbReference type="EMBL" id="HBIP01014565">
    <property type="protein sequence ID" value="CAE0493389.1"/>
    <property type="molecule type" value="Transcribed_RNA"/>
</dbReference>
<feature type="region of interest" description="Disordered" evidence="1">
    <location>
        <begin position="1"/>
        <end position="22"/>
    </location>
</feature>